<comment type="similarity">
    <text evidence="7">Belongs to the G-protein coupled receptor 1 family. Vasopressin/oxytocin receptor subfamily.</text>
</comment>
<feature type="compositionally biased region" description="Low complexity" evidence="8">
    <location>
        <begin position="22"/>
        <end position="33"/>
    </location>
</feature>
<evidence type="ECO:0000256" key="6">
    <source>
        <dbReference type="ARBA" id="ARBA00023224"/>
    </source>
</evidence>
<evidence type="ECO:0000256" key="5">
    <source>
        <dbReference type="ARBA" id="ARBA00023180"/>
    </source>
</evidence>
<feature type="compositionally biased region" description="Polar residues" evidence="8">
    <location>
        <begin position="66"/>
        <end position="76"/>
    </location>
</feature>
<proteinExistence type="inferred from homology"/>
<comment type="caution">
    <text evidence="7">Lacks conserved residue(s) required for the propagation of feature annotation.</text>
</comment>
<dbReference type="InterPro" id="IPR001817">
    <property type="entry name" value="Vasoprsn_rcpt"/>
</dbReference>
<dbReference type="Gene3D" id="1.20.1070.10">
    <property type="entry name" value="Rhodopsin 7-helix transmembrane proteins"/>
    <property type="match status" value="1"/>
</dbReference>
<reference evidence="9 10" key="1">
    <citation type="submission" date="2015-12" db="EMBL/GenBank/DDBJ databases">
        <title>The genome of Folsomia candida.</title>
        <authorList>
            <person name="Faddeeva A."/>
            <person name="Derks M.F."/>
            <person name="Anvar Y."/>
            <person name="Smit S."/>
            <person name="Van Straalen N."/>
            <person name="Roelofs D."/>
        </authorList>
    </citation>
    <scope>NUCLEOTIDE SEQUENCE [LARGE SCALE GENOMIC DNA]</scope>
    <source>
        <strain evidence="9 10">VU population</strain>
        <tissue evidence="9">Whole body</tissue>
    </source>
</reference>
<protein>
    <submittedName>
        <fullName evidence="9">Vasopressin V1a receptor</fullName>
    </submittedName>
</protein>
<feature type="region of interest" description="Disordered" evidence="8">
    <location>
        <begin position="298"/>
        <end position="321"/>
    </location>
</feature>
<evidence type="ECO:0000256" key="2">
    <source>
        <dbReference type="ARBA" id="ARBA00022475"/>
    </source>
</evidence>
<keyword evidence="7" id="KW-1133">Transmembrane helix</keyword>
<dbReference type="PRINTS" id="PR00896">
    <property type="entry name" value="VASOPRESSINR"/>
</dbReference>
<name>A0A226EYH8_FOLCA</name>
<feature type="compositionally biased region" description="Low complexity" evidence="8">
    <location>
        <begin position="43"/>
        <end position="56"/>
    </location>
</feature>
<dbReference type="Proteomes" id="UP000198287">
    <property type="component" value="Unassembled WGS sequence"/>
</dbReference>
<comment type="caution">
    <text evidence="9">The sequence shown here is derived from an EMBL/GenBank/DDBJ whole genome shotgun (WGS) entry which is preliminary data.</text>
</comment>
<dbReference type="PANTHER" id="PTHR24241:SF161">
    <property type="entry name" value="G-PROTEIN COUPLED RECEPTORS FAMILY 1 PROFILE DOMAIN-CONTAINING PROTEIN"/>
    <property type="match status" value="1"/>
</dbReference>
<feature type="region of interest" description="Disordered" evidence="8">
    <location>
        <begin position="227"/>
        <end position="257"/>
    </location>
</feature>
<accession>A0A226EYH8</accession>
<dbReference type="OrthoDB" id="6435638at2759"/>
<evidence type="ECO:0000256" key="4">
    <source>
        <dbReference type="ARBA" id="ARBA00023170"/>
    </source>
</evidence>
<keyword evidence="3 7" id="KW-0297">G-protein coupled receptor</keyword>
<keyword evidence="4 7" id="KW-0675">Receptor</keyword>
<feature type="transmembrane region" description="Helical" evidence="7">
    <location>
        <begin position="160"/>
        <end position="187"/>
    </location>
</feature>
<comment type="subcellular location">
    <subcellularLocation>
        <location evidence="1 7">Cell membrane</location>
        <topology evidence="1 7">Multi-pass membrane protein</topology>
    </subcellularLocation>
</comment>
<dbReference type="EMBL" id="LNIX01000001">
    <property type="protein sequence ID" value="OXA62187.1"/>
    <property type="molecule type" value="Genomic_DNA"/>
</dbReference>
<feature type="transmembrane region" description="Helical" evidence="7">
    <location>
        <begin position="127"/>
        <end position="148"/>
    </location>
</feature>
<feature type="compositionally biased region" description="Polar residues" evidence="8">
    <location>
        <begin position="1"/>
        <end position="10"/>
    </location>
</feature>
<keyword evidence="6 7" id="KW-0807">Transducer</keyword>
<dbReference type="PANTHER" id="PTHR24241">
    <property type="entry name" value="NEUROPEPTIDE RECEPTOR-RELATED G-PROTEIN COUPLED RECEPTOR"/>
    <property type="match status" value="1"/>
</dbReference>
<keyword evidence="10" id="KW-1185">Reference proteome</keyword>
<dbReference type="GO" id="GO:0042277">
    <property type="term" value="F:peptide binding"/>
    <property type="evidence" value="ECO:0007669"/>
    <property type="project" value="TreeGrafter"/>
</dbReference>
<evidence type="ECO:0000313" key="9">
    <source>
        <dbReference type="EMBL" id="OXA62187.1"/>
    </source>
</evidence>
<keyword evidence="2" id="KW-1003">Cell membrane</keyword>
<sequence length="321" mass="34981">MVHFQQTTPPDSADMSLAQQMTSSNSSGSSTTITKKKRHTWRSVSMSSTTESVFSSKKGRKKQVVNGASNQQNSSLLPPPNVKGHQKVIKNPSRTYSVRSSALSNMSQPRTHSVRAISRAKIKTIKLTITVICCYIVCSTPFMAALLWSAFDPYAKEHPFFYGPTFTILTLLASLNSCANAFIVLFFNPNLIQSFVKGTFGRVCHHFGQHPSSLIGSQRKQVFNNRKPGTANLSQRPNTSVTGLSPLMNRSSPPKEYGNNRFNGGQDGMELIPSATEEAGNVEKVVAVVPLRSSMSSRNGNNYPRGGDSEAAPVETSFIGI</sequence>
<dbReference type="AlphaFoldDB" id="A0A226EYH8"/>
<keyword evidence="7" id="KW-0812">Transmembrane</keyword>
<keyword evidence="7" id="KW-0472">Membrane</keyword>
<evidence type="ECO:0000256" key="1">
    <source>
        <dbReference type="ARBA" id="ARBA00004651"/>
    </source>
</evidence>
<dbReference type="GO" id="GO:0005000">
    <property type="term" value="F:vasopressin receptor activity"/>
    <property type="evidence" value="ECO:0007669"/>
    <property type="project" value="InterPro"/>
</dbReference>
<dbReference type="GO" id="GO:0005886">
    <property type="term" value="C:plasma membrane"/>
    <property type="evidence" value="ECO:0007669"/>
    <property type="project" value="UniProtKB-SubCell"/>
</dbReference>
<dbReference type="SUPFAM" id="SSF81321">
    <property type="entry name" value="Family A G protein-coupled receptor-like"/>
    <property type="match status" value="1"/>
</dbReference>
<dbReference type="GO" id="GO:0032870">
    <property type="term" value="P:cellular response to hormone stimulus"/>
    <property type="evidence" value="ECO:0007669"/>
    <property type="project" value="TreeGrafter"/>
</dbReference>
<evidence type="ECO:0000256" key="8">
    <source>
        <dbReference type="SAM" id="MobiDB-lite"/>
    </source>
</evidence>
<organism evidence="9 10">
    <name type="scientific">Folsomia candida</name>
    <name type="common">Springtail</name>
    <dbReference type="NCBI Taxonomy" id="158441"/>
    <lineage>
        <taxon>Eukaryota</taxon>
        <taxon>Metazoa</taxon>
        <taxon>Ecdysozoa</taxon>
        <taxon>Arthropoda</taxon>
        <taxon>Hexapoda</taxon>
        <taxon>Collembola</taxon>
        <taxon>Entomobryomorpha</taxon>
        <taxon>Isotomoidea</taxon>
        <taxon>Isotomidae</taxon>
        <taxon>Proisotominae</taxon>
        <taxon>Folsomia</taxon>
    </lineage>
</organism>
<evidence type="ECO:0000256" key="3">
    <source>
        <dbReference type="ARBA" id="ARBA00023040"/>
    </source>
</evidence>
<feature type="compositionally biased region" description="Polar residues" evidence="8">
    <location>
        <begin position="231"/>
        <end position="252"/>
    </location>
</feature>
<keyword evidence="5 7" id="KW-0325">Glycoprotein</keyword>
<feature type="region of interest" description="Disordered" evidence="8">
    <location>
        <begin position="1"/>
        <end position="90"/>
    </location>
</feature>
<evidence type="ECO:0000256" key="7">
    <source>
        <dbReference type="RuleBase" id="RU046427"/>
    </source>
</evidence>
<evidence type="ECO:0000313" key="10">
    <source>
        <dbReference type="Proteomes" id="UP000198287"/>
    </source>
</evidence>
<gene>
    <name evidence="9" type="ORF">Fcan01_02149</name>
</gene>